<proteinExistence type="predicted"/>
<evidence type="ECO:0000313" key="2">
    <source>
        <dbReference type="EMBL" id="BCT93639.1"/>
    </source>
</evidence>
<keyword evidence="1" id="KW-0812">Transmembrane</keyword>
<evidence type="ECO:0000313" key="3">
    <source>
        <dbReference type="Proteomes" id="UP000681317"/>
    </source>
</evidence>
<feature type="transmembrane region" description="Helical" evidence="1">
    <location>
        <begin position="74"/>
        <end position="94"/>
    </location>
</feature>
<dbReference type="Proteomes" id="UP000681317">
    <property type="component" value="Chromosome"/>
</dbReference>
<protein>
    <recommendedName>
        <fullName evidence="4">DUF983 domain-containing protein</fullName>
    </recommendedName>
</protein>
<reference evidence="2 3" key="1">
    <citation type="submission" date="2021-03" db="EMBL/GenBank/DDBJ databases">
        <title>Complete Genome Sequences of Two Lysobacter Strains Isolated from Sea Water (Lysobacter caseinilyticus) and Soil (Lysobacter helvus) in South Korea.</title>
        <authorList>
            <person name="Watanabe Y."/>
            <person name="Arakawa K."/>
        </authorList>
    </citation>
    <scope>NUCLEOTIDE SEQUENCE [LARGE SCALE GENOMIC DNA]</scope>
    <source>
        <strain evidence="2 3">KVB24</strain>
    </source>
</reference>
<name>A0ABM7Q8A9_9GAMM</name>
<organism evidence="2 3">
    <name type="scientific">Noviluteimonas caseinilytica</name>
    <dbReference type="NCBI Taxonomy" id="2675101"/>
    <lineage>
        <taxon>Bacteria</taxon>
        <taxon>Pseudomonadati</taxon>
        <taxon>Pseudomonadota</taxon>
        <taxon>Gammaproteobacteria</taxon>
        <taxon>Lysobacterales</taxon>
        <taxon>Lysobacteraceae</taxon>
        <taxon>Noviluteimonas</taxon>
    </lineage>
</organism>
<sequence length="152" mass="16540">MENVVTPCAFCGTPIAVGFWRYLPSKPPVDIHCPKCGGRNNINRGSIGLAVATLLFFTFLGVALARTIQGAEWGVLAVPIAFAVGVWPAAFLGSRRPGLVKYARWWIRPTPTLSDADRALMDQLGVTYNGEYFIVGEMHFDHLGDAVAFARS</sequence>
<gene>
    <name evidence="2" type="ORF">LYSCAS_26630</name>
</gene>
<keyword evidence="1" id="KW-0472">Membrane</keyword>
<keyword evidence="1" id="KW-1133">Transmembrane helix</keyword>
<dbReference type="EMBL" id="AP024545">
    <property type="protein sequence ID" value="BCT93639.1"/>
    <property type="molecule type" value="Genomic_DNA"/>
</dbReference>
<dbReference type="RefSeq" id="WP_213434557.1">
    <property type="nucleotide sequence ID" value="NZ_AP024545.1"/>
</dbReference>
<keyword evidence="3" id="KW-1185">Reference proteome</keyword>
<accession>A0ABM7Q8A9</accession>
<evidence type="ECO:0008006" key="4">
    <source>
        <dbReference type="Google" id="ProtNLM"/>
    </source>
</evidence>
<feature type="transmembrane region" description="Helical" evidence="1">
    <location>
        <begin position="47"/>
        <end position="68"/>
    </location>
</feature>
<evidence type="ECO:0000256" key="1">
    <source>
        <dbReference type="SAM" id="Phobius"/>
    </source>
</evidence>